<reference evidence="2 3" key="1">
    <citation type="submission" date="2016-07" db="EMBL/GenBank/DDBJ databases">
        <title>Pervasive Adenine N6-methylation of Active Genes in Fungi.</title>
        <authorList>
            <consortium name="DOE Joint Genome Institute"/>
            <person name="Mondo S.J."/>
            <person name="Dannebaum R.O."/>
            <person name="Kuo R.C."/>
            <person name="Labutti K."/>
            <person name="Haridas S."/>
            <person name="Kuo A."/>
            <person name="Salamov A."/>
            <person name="Ahrendt S.R."/>
            <person name="Lipzen A."/>
            <person name="Sullivan W."/>
            <person name="Andreopoulos W.B."/>
            <person name="Clum A."/>
            <person name="Lindquist E."/>
            <person name="Daum C."/>
            <person name="Ramamoorthy G.K."/>
            <person name="Gryganskyi A."/>
            <person name="Culley D."/>
            <person name="Magnuson J.K."/>
            <person name="James T.Y."/>
            <person name="O'Malley M.A."/>
            <person name="Stajich J.E."/>
            <person name="Spatafora J.W."/>
            <person name="Visel A."/>
            <person name="Grigoriev I.V."/>
        </authorList>
    </citation>
    <scope>NUCLEOTIDE SEQUENCE [LARGE SCALE GENOMIC DNA]</scope>
    <source>
        <strain evidence="2 3">NRRL 2496</strain>
    </source>
</reference>
<name>A0A1X2HBK8_SYNRA</name>
<protein>
    <submittedName>
        <fullName evidence="2">Uncharacterized protein</fullName>
    </submittedName>
</protein>
<dbReference type="OMA" id="KMSRSYT"/>
<gene>
    <name evidence="2" type="ORF">BCR43DRAFT_491230</name>
</gene>
<evidence type="ECO:0000256" key="1">
    <source>
        <dbReference type="SAM" id="MobiDB-lite"/>
    </source>
</evidence>
<dbReference type="OrthoDB" id="5593063at2759"/>
<dbReference type="STRING" id="13706.A0A1X2HBK8"/>
<comment type="caution">
    <text evidence="2">The sequence shown here is derived from an EMBL/GenBank/DDBJ whole genome shotgun (WGS) entry which is preliminary data.</text>
</comment>
<dbReference type="EMBL" id="MCGN01000005">
    <property type="protein sequence ID" value="ORY96188.1"/>
    <property type="molecule type" value="Genomic_DNA"/>
</dbReference>
<organism evidence="2 3">
    <name type="scientific">Syncephalastrum racemosum</name>
    <name type="common">Filamentous fungus</name>
    <dbReference type="NCBI Taxonomy" id="13706"/>
    <lineage>
        <taxon>Eukaryota</taxon>
        <taxon>Fungi</taxon>
        <taxon>Fungi incertae sedis</taxon>
        <taxon>Mucoromycota</taxon>
        <taxon>Mucoromycotina</taxon>
        <taxon>Mucoromycetes</taxon>
        <taxon>Mucorales</taxon>
        <taxon>Syncephalastraceae</taxon>
        <taxon>Syncephalastrum</taxon>
    </lineage>
</organism>
<accession>A0A1X2HBK8</accession>
<feature type="region of interest" description="Disordered" evidence="1">
    <location>
        <begin position="1"/>
        <end position="28"/>
    </location>
</feature>
<dbReference type="AlphaFoldDB" id="A0A1X2HBK8"/>
<keyword evidence="3" id="KW-1185">Reference proteome</keyword>
<evidence type="ECO:0000313" key="2">
    <source>
        <dbReference type="EMBL" id="ORY96188.1"/>
    </source>
</evidence>
<feature type="compositionally biased region" description="Polar residues" evidence="1">
    <location>
        <begin position="17"/>
        <end position="26"/>
    </location>
</feature>
<dbReference type="InParanoid" id="A0A1X2HBK8"/>
<dbReference type="Proteomes" id="UP000242180">
    <property type="component" value="Unassembled WGS sequence"/>
</dbReference>
<sequence>MSLAVLNVHQQDELTSERSSPATASNAAMVDRQRRHIIKKKVIAIGRLSRQLSALRENPEMVKEIKRLSSNGKLPVGALALGEESLRQVSL</sequence>
<proteinExistence type="predicted"/>
<evidence type="ECO:0000313" key="3">
    <source>
        <dbReference type="Proteomes" id="UP000242180"/>
    </source>
</evidence>